<gene>
    <name evidence="14" type="primary">ATP8</name>
</gene>
<evidence type="ECO:0000256" key="3">
    <source>
        <dbReference type="ARBA" id="ARBA00011291"/>
    </source>
</evidence>
<evidence type="ECO:0000256" key="1">
    <source>
        <dbReference type="ARBA" id="ARBA00004304"/>
    </source>
</evidence>
<keyword evidence="5 12" id="KW-0138">CF(0)</keyword>
<dbReference type="Pfam" id="PF00895">
    <property type="entry name" value="ATP-synt_8"/>
    <property type="match status" value="1"/>
</dbReference>
<dbReference type="GO" id="GO:0015986">
    <property type="term" value="P:proton motive force-driven ATP synthesis"/>
    <property type="evidence" value="ECO:0007669"/>
    <property type="project" value="InterPro"/>
</dbReference>
<keyword evidence="9 12" id="KW-0406">Ion transport</keyword>
<name>A0A343W907_9HEMI</name>
<dbReference type="EMBL" id="KY069966">
    <property type="protein sequence ID" value="AVZ00847.1"/>
    <property type="molecule type" value="Genomic_DNA"/>
</dbReference>
<evidence type="ECO:0000256" key="6">
    <source>
        <dbReference type="ARBA" id="ARBA00022692"/>
    </source>
</evidence>
<keyword evidence="11 13" id="KW-0472">Membrane</keyword>
<evidence type="ECO:0000256" key="8">
    <source>
        <dbReference type="ARBA" id="ARBA00022989"/>
    </source>
</evidence>
<sequence length="52" mass="6413">MPQMAPIWWTTLFILFNTSFIIMMMSTYFQTENNPSMKKQITSKINKYNWKW</sequence>
<dbReference type="AlphaFoldDB" id="A0A343W907"/>
<evidence type="ECO:0000256" key="2">
    <source>
        <dbReference type="ARBA" id="ARBA00008892"/>
    </source>
</evidence>
<dbReference type="CTD" id="4509"/>
<evidence type="ECO:0000256" key="12">
    <source>
        <dbReference type="RuleBase" id="RU003661"/>
    </source>
</evidence>
<protein>
    <recommendedName>
        <fullName evidence="12">ATP synthase complex subunit 8</fullName>
    </recommendedName>
</protein>
<keyword evidence="8 13" id="KW-1133">Transmembrane helix</keyword>
<evidence type="ECO:0000256" key="5">
    <source>
        <dbReference type="ARBA" id="ARBA00022547"/>
    </source>
</evidence>
<dbReference type="InterPro" id="IPR001421">
    <property type="entry name" value="ATP8_metazoa"/>
</dbReference>
<reference evidence="14" key="1">
    <citation type="thesis" date="2017" institute="China Agricultural University">
        <title>Studies on the comparative mitochondrial genomics and phylogeny of Heteroptera (Insecta: Hemiptera).</title>
        <authorList>
            <person name="Jiang P."/>
        </authorList>
    </citation>
    <scope>NUCLEOTIDE SEQUENCE</scope>
</reference>
<keyword evidence="4 12" id="KW-0813">Transport</keyword>
<keyword evidence="6 12" id="KW-0812">Transmembrane</keyword>
<evidence type="ECO:0000256" key="7">
    <source>
        <dbReference type="ARBA" id="ARBA00022781"/>
    </source>
</evidence>
<evidence type="ECO:0000313" key="14">
    <source>
        <dbReference type="EMBL" id="AVZ00847.1"/>
    </source>
</evidence>
<geneLocation type="mitochondrion" evidence="14"/>
<accession>A0A343W907</accession>
<keyword evidence="7 12" id="KW-0375">Hydrogen ion transport</keyword>
<dbReference type="GeneID" id="36937963"/>
<dbReference type="RefSeq" id="YP_009485711.1">
    <property type="nucleotide sequence ID" value="NC_037743.1"/>
</dbReference>
<dbReference type="GO" id="GO:0015078">
    <property type="term" value="F:proton transmembrane transporter activity"/>
    <property type="evidence" value="ECO:0007669"/>
    <property type="project" value="InterPro"/>
</dbReference>
<proteinExistence type="inferred from homology"/>
<feature type="transmembrane region" description="Helical" evidence="13">
    <location>
        <begin position="6"/>
        <end position="29"/>
    </location>
</feature>
<dbReference type="GO" id="GO:0031966">
    <property type="term" value="C:mitochondrial membrane"/>
    <property type="evidence" value="ECO:0007669"/>
    <property type="project" value="UniProtKB-SubCell"/>
</dbReference>
<keyword evidence="10 12" id="KW-0496">Mitochondrion</keyword>
<organism evidence="14">
    <name type="scientific">Rhynocoris incertis</name>
    <dbReference type="NCBI Taxonomy" id="488303"/>
    <lineage>
        <taxon>Eukaryota</taxon>
        <taxon>Metazoa</taxon>
        <taxon>Ecdysozoa</taxon>
        <taxon>Arthropoda</taxon>
        <taxon>Hexapoda</taxon>
        <taxon>Insecta</taxon>
        <taxon>Pterygota</taxon>
        <taxon>Neoptera</taxon>
        <taxon>Paraneoptera</taxon>
        <taxon>Hemiptera</taxon>
        <taxon>Heteroptera</taxon>
        <taxon>Panheteroptera</taxon>
        <taxon>Cimicomorpha</taxon>
        <taxon>Reduviidae</taxon>
        <taxon>Harpactorinae</taxon>
        <taxon>Harpactorini</taxon>
        <taxon>Rhynocoris</taxon>
    </lineage>
</organism>
<comment type="similarity">
    <text evidence="2 12">Belongs to the ATPase protein 8 family.</text>
</comment>
<evidence type="ECO:0000256" key="4">
    <source>
        <dbReference type="ARBA" id="ARBA00022448"/>
    </source>
</evidence>
<comment type="subunit">
    <text evidence="3">F-type ATPases have 2 components, CF(1) - the catalytic core - and CF(0) - the membrane proton channel.</text>
</comment>
<evidence type="ECO:0000256" key="10">
    <source>
        <dbReference type="ARBA" id="ARBA00023128"/>
    </source>
</evidence>
<comment type="subcellular location">
    <subcellularLocation>
        <location evidence="1 12">Mitochondrion membrane</location>
        <topology evidence="1 12">Single-pass membrane protein</topology>
    </subcellularLocation>
</comment>
<evidence type="ECO:0000256" key="11">
    <source>
        <dbReference type="ARBA" id="ARBA00023136"/>
    </source>
</evidence>
<evidence type="ECO:0000256" key="13">
    <source>
        <dbReference type="SAM" id="Phobius"/>
    </source>
</evidence>
<dbReference type="GO" id="GO:0045259">
    <property type="term" value="C:proton-transporting ATP synthase complex"/>
    <property type="evidence" value="ECO:0007669"/>
    <property type="project" value="UniProtKB-KW"/>
</dbReference>
<evidence type="ECO:0000256" key="9">
    <source>
        <dbReference type="ARBA" id="ARBA00023065"/>
    </source>
</evidence>